<dbReference type="EMBL" id="JAMXFF010000022">
    <property type="protein sequence ID" value="MCT7967733.1"/>
    <property type="molecule type" value="Genomic_DNA"/>
</dbReference>
<evidence type="ECO:0000313" key="1">
    <source>
        <dbReference type="EMBL" id="MCT7967733.1"/>
    </source>
</evidence>
<gene>
    <name evidence="1" type="ORF">NG799_15430</name>
</gene>
<keyword evidence="2" id="KW-1185">Reference proteome</keyword>
<accession>A0ABT2MSM7</accession>
<reference evidence="1 2" key="1">
    <citation type="journal article" date="2022" name="Front. Microbiol.">
        <title>High genomic differentiation and limited gene flow indicate recent cryptic speciation within the genus Laspinema (cyanobacteria).</title>
        <authorList>
            <person name="Stanojkovic A."/>
            <person name="Skoupy S."/>
            <person name="Skaloud P."/>
            <person name="Dvorak P."/>
        </authorList>
    </citation>
    <scope>NUCLEOTIDE SEQUENCE [LARGE SCALE GENOMIC DNA]</scope>
    <source>
        <strain evidence="1 2">D2a</strain>
    </source>
</reference>
<protein>
    <submittedName>
        <fullName evidence="1">Cytotoxic translational repressor of toxin-antitoxin stability system</fullName>
    </submittedName>
</protein>
<proteinExistence type="predicted"/>
<dbReference type="RefSeq" id="WP_261199502.1">
    <property type="nucleotide sequence ID" value="NZ_JAMXFF010000022.1"/>
</dbReference>
<dbReference type="Proteomes" id="UP001525890">
    <property type="component" value="Unassembled WGS sequence"/>
</dbReference>
<organism evidence="1 2">
    <name type="scientific">Laspinema palackyanum D2a</name>
    <dbReference type="NCBI Taxonomy" id="2953684"/>
    <lineage>
        <taxon>Bacteria</taxon>
        <taxon>Bacillati</taxon>
        <taxon>Cyanobacteriota</taxon>
        <taxon>Cyanophyceae</taxon>
        <taxon>Oscillatoriophycideae</taxon>
        <taxon>Oscillatoriales</taxon>
        <taxon>Laspinemataceae</taxon>
        <taxon>Laspinema</taxon>
        <taxon>Laspinema palackyanum</taxon>
    </lineage>
</organism>
<dbReference type="SUPFAM" id="SSF143011">
    <property type="entry name" value="RelE-like"/>
    <property type="match status" value="1"/>
</dbReference>
<sequence>MILEARYSRSFLLDLRQLDRASFERVYDFVFFKFMQIERIHELPELHQLGSHPIFYRFRLDNYLVAIQVIGHFVKFLRILPLPDLNEP</sequence>
<dbReference type="Gene3D" id="3.30.2310.20">
    <property type="entry name" value="RelE-like"/>
    <property type="match status" value="1"/>
</dbReference>
<evidence type="ECO:0000313" key="2">
    <source>
        <dbReference type="Proteomes" id="UP001525890"/>
    </source>
</evidence>
<dbReference type="InterPro" id="IPR035093">
    <property type="entry name" value="RelE/ParE_toxin_dom_sf"/>
</dbReference>
<comment type="caution">
    <text evidence="1">The sequence shown here is derived from an EMBL/GenBank/DDBJ whole genome shotgun (WGS) entry which is preliminary data.</text>
</comment>
<name>A0ABT2MSM7_9CYAN</name>